<evidence type="ECO:0000313" key="1">
    <source>
        <dbReference type="Ensembl" id="ENSCWAP00000010999.1"/>
    </source>
</evidence>
<reference evidence="1" key="1">
    <citation type="submission" date="2025-08" db="UniProtKB">
        <authorList>
            <consortium name="Ensembl"/>
        </authorList>
    </citation>
    <scope>IDENTIFICATION</scope>
</reference>
<dbReference type="Ensembl" id="ENSCWAT00000011979.1">
    <property type="protein sequence ID" value="ENSCWAP00000010999.1"/>
    <property type="gene ID" value="ENSCWAG00000008619.1"/>
</dbReference>
<sequence>MDKFLETYTLPKLNQEEINQLNRPITRNEIEHVIKTLPTNKSPGPDGFTGEFYQTYKEELIPILLKLFQTFEEEGTLPKTFYDANITLIPKPDKDTTKKENYRPISLMNIDAKILNKILANQIQQHVKKKSYTMIRWDSSQVHKDGSMYANQTMS</sequence>
<dbReference type="SUPFAM" id="SSF56672">
    <property type="entry name" value="DNA/RNA polymerases"/>
    <property type="match status" value="1"/>
</dbReference>
<reference evidence="1" key="2">
    <citation type="submission" date="2025-09" db="UniProtKB">
        <authorList>
            <consortium name="Ensembl"/>
        </authorList>
    </citation>
    <scope>IDENTIFICATION</scope>
</reference>
<dbReference type="GeneTree" id="ENSGT01150000286946"/>
<accession>A0A8C3WHS9</accession>
<dbReference type="Proteomes" id="UP000694540">
    <property type="component" value="Unplaced"/>
</dbReference>
<name>A0A8C3WHS9_9CETA</name>
<dbReference type="AlphaFoldDB" id="A0A8C3WHS9"/>
<organism evidence="1 2">
    <name type="scientific">Catagonus wagneri</name>
    <name type="common">Chacoan peccary</name>
    <dbReference type="NCBI Taxonomy" id="51154"/>
    <lineage>
        <taxon>Eukaryota</taxon>
        <taxon>Metazoa</taxon>
        <taxon>Chordata</taxon>
        <taxon>Craniata</taxon>
        <taxon>Vertebrata</taxon>
        <taxon>Euteleostomi</taxon>
        <taxon>Mammalia</taxon>
        <taxon>Eutheria</taxon>
        <taxon>Laurasiatheria</taxon>
        <taxon>Artiodactyla</taxon>
        <taxon>Suina</taxon>
        <taxon>Tayassuidae</taxon>
        <taxon>Catagonus</taxon>
    </lineage>
</organism>
<dbReference type="PANTHER" id="PTHR19446">
    <property type="entry name" value="REVERSE TRANSCRIPTASES"/>
    <property type="match status" value="1"/>
</dbReference>
<keyword evidence="2" id="KW-1185">Reference proteome</keyword>
<evidence type="ECO:0008006" key="3">
    <source>
        <dbReference type="Google" id="ProtNLM"/>
    </source>
</evidence>
<proteinExistence type="predicted"/>
<protein>
    <recommendedName>
        <fullName evidence="3">Reverse transcriptase</fullName>
    </recommendedName>
</protein>
<dbReference type="InterPro" id="IPR043502">
    <property type="entry name" value="DNA/RNA_pol_sf"/>
</dbReference>
<evidence type="ECO:0000313" key="2">
    <source>
        <dbReference type="Proteomes" id="UP000694540"/>
    </source>
</evidence>